<comment type="pathway">
    <text evidence="3 10">Carbohydrate metabolism; galactose metabolism.</text>
</comment>
<comment type="subunit">
    <text evidence="10">Homodimer.</text>
</comment>
<accession>A0A318SJ21</accession>
<gene>
    <name evidence="12" type="ORF">DES52_106151</name>
</gene>
<dbReference type="NCBIfam" id="TIGR01179">
    <property type="entry name" value="galE"/>
    <property type="match status" value="1"/>
</dbReference>
<reference evidence="12 13" key="1">
    <citation type="submission" date="2018-06" db="EMBL/GenBank/DDBJ databases">
        <title>Genomic Encyclopedia of Type Strains, Phase IV (KMG-IV): sequencing the most valuable type-strain genomes for metagenomic binning, comparative biology and taxonomic classification.</title>
        <authorList>
            <person name="Goeker M."/>
        </authorList>
    </citation>
    <scope>NUCLEOTIDE SEQUENCE [LARGE SCALE GENOMIC DNA]</scope>
    <source>
        <strain evidence="12 13">DSM 18048</strain>
    </source>
</reference>
<proteinExistence type="inferred from homology"/>
<dbReference type="InterPro" id="IPR005886">
    <property type="entry name" value="UDP_G4E"/>
</dbReference>
<dbReference type="SUPFAM" id="SSF51735">
    <property type="entry name" value="NAD(P)-binding Rossmann-fold domains"/>
    <property type="match status" value="1"/>
</dbReference>
<dbReference type="EC" id="5.1.3.2" evidence="5 10"/>
<protein>
    <recommendedName>
        <fullName evidence="6 10">UDP-glucose 4-epimerase</fullName>
        <ecNumber evidence="5 10">5.1.3.2</ecNumber>
    </recommendedName>
</protein>
<evidence type="ECO:0000256" key="5">
    <source>
        <dbReference type="ARBA" id="ARBA00013189"/>
    </source>
</evidence>
<evidence type="ECO:0000256" key="3">
    <source>
        <dbReference type="ARBA" id="ARBA00004947"/>
    </source>
</evidence>
<comment type="caution">
    <text evidence="12">The sequence shown here is derived from an EMBL/GenBank/DDBJ whole genome shotgun (WGS) entry which is preliminary data.</text>
</comment>
<keyword evidence="9 10" id="KW-0119">Carbohydrate metabolism</keyword>
<evidence type="ECO:0000256" key="4">
    <source>
        <dbReference type="ARBA" id="ARBA00007637"/>
    </source>
</evidence>
<dbReference type="UniPathway" id="UPA00214"/>
<keyword evidence="8 10" id="KW-0413">Isomerase</keyword>
<name>A0A318SJ21_9DEIO</name>
<dbReference type="Gene3D" id="3.90.25.10">
    <property type="entry name" value="UDP-galactose 4-epimerase, domain 1"/>
    <property type="match status" value="1"/>
</dbReference>
<dbReference type="InterPro" id="IPR036291">
    <property type="entry name" value="NAD(P)-bd_dom_sf"/>
</dbReference>
<evidence type="ECO:0000256" key="9">
    <source>
        <dbReference type="ARBA" id="ARBA00023277"/>
    </source>
</evidence>
<evidence type="ECO:0000256" key="8">
    <source>
        <dbReference type="ARBA" id="ARBA00023235"/>
    </source>
</evidence>
<dbReference type="Pfam" id="PF01370">
    <property type="entry name" value="Epimerase"/>
    <property type="match status" value="1"/>
</dbReference>
<evidence type="ECO:0000259" key="11">
    <source>
        <dbReference type="Pfam" id="PF01370"/>
    </source>
</evidence>
<keyword evidence="13" id="KW-1185">Reference proteome</keyword>
<dbReference type="PANTHER" id="PTHR43725">
    <property type="entry name" value="UDP-GLUCOSE 4-EPIMERASE"/>
    <property type="match status" value="1"/>
</dbReference>
<comment type="catalytic activity">
    <reaction evidence="1 10">
        <text>UDP-alpha-D-glucose = UDP-alpha-D-galactose</text>
        <dbReference type="Rhea" id="RHEA:22168"/>
        <dbReference type="ChEBI" id="CHEBI:58885"/>
        <dbReference type="ChEBI" id="CHEBI:66914"/>
        <dbReference type="EC" id="5.1.3.2"/>
    </reaction>
</comment>
<evidence type="ECO:0000313" key="13">
    <source>
        <dbReference type="Proteomes" id="UP000248326"/>
    </source>
</evidence>
<feature type="domain" description="NAD-dependent epimerase/dehydratase" evidence="11">
    <location>
        <begin position="5"/>
        <end position="253"/>
    </location>
</feature>
<evidence type="ECO:0000313" key="12">
    <source>
        <dbReference type="EMBL" id="PYE54185.1"/>
    </source>
</evidence>
<dbReference type="Gene3D" id="3.40.50.720">
    <property type="entry name" value="NAD(P)-binding Rossmann-like Domain"/>
    <property type="match status" value="1"/>
</dbReference>
<dbReference type="OrthoDB" id="9811743at2"/>
<evidence type="ECO:0000256" key="7">
    <source>
        <dbReference type="ARBA" id="ARBA00023027"/>
    </source>
</evidence>
<dbReference type="GO" id="GO:0033499">
    <property type="term" value="P:galactose catabolic process via UDP-galactose, Leloir pathway"/>
    <property type="evidence" value="ECO:0007669"/>
    <property type="project" value="TreeGrafter"/>
</dbReference>
<dbReference type="CDD" id="cd05247">
    <property type="entry name" value="UDP_G4E_1_SDR_e"/>
    <property type="match status" value="1"/>
</dbReference>
<comment type="cofactor">
    <cofactor evidence="2 10">
        <name>NAD(+)</name>
        <dbReference type="ChEBI" id="CHEBI:57540"/>
    </cofactor>
</comment>
<dbReference type="RefSeq" id="WP_110886568.1">
    <property type="nucleotide sequence ID" value="NZ_QJSX01000006.1"/>
</dbReference>
<evidence type="ECO:0000256" key="2">
    <source>
        <dbReference type="ARBA" id="ARBA00001911"/>
    </source>
</evidence>
<dbReference type="EMBL" id="QJSX01000006">
    <property type="protein sequence ID" value="PYE54185.1"/>
    <property type="molecule type" value="Genomic_DNA"/>
</dbReference>
<dbReference type="AlphaFoldDB" id="A0A318SJ21"/>
<evidence type="ECO:0000256" key="1">
    <source>
        <dbReference type="ARBA" id="ARBA00000083"/>
    </source>
</evidence>
<sequence length="330" mass="35531">MSKLLVTGGAGYIGSHTVRALLAAEHEVVVLDNLKAGHREAVPTGVPLIEADLLDEAAVRAAIEAHRPDAVVHFAALIEVGESMKDPARYYRNNTAGSLNLLTALKDFGSIPIVFSSTAAVYGEPDVVPIPEDAAKRPTSVYGETKLWTEHMLKAFDAAYGLPHVNLRYFNVCGADESGAIGEDHPNKTHLIELALLTALGQREKMMIFGEDYPTPDGTCIRDYIHVTDLADAHVLAVASLLDGSPSTAYNVGIGHGFSVKEVLDAVDRVVGTPLKREVAPRRPGDPARLVADSSRIKAELGWHPRHTDLVGIVESAWKWHSGHPHGFEG</sequence>
<evidence type="ECO:0000256" key="10">
    <source>
        <dbReference type="RuleBase" id="RU366046"/>
    </source>
</evidence>
<evidence type="ECO:0000256" key="6">
    <source>
        <dbReference type="ARBA" id="ARBA00018569"/>
    </source>
</evidence>
<dbReference type="InterPro" id="IPR001509">
    <property type="entry name" value="Epimerase_deHydtase"/>
</dbReference>
<dbReference type="GO" id="GO:0003978">
    <property type="term" value="F:UDP-glucose 4-epimerase activity"/>
    <property type="evidence" value="ECO:0007669"/>
    <property type="project" value="UniProtKB-UniRule"/>
</dbReference>
<dbReference type="Proteomes" id="UP000248326">
    <property type="component" value="Unassembled WGS sequence"/>
</dbReference>
<comment type="similarity">
    <text evidence="4 10">Belongs to the NAD(P)-dependent epimerase/dehydratase family.</text>
</comment>
<dbReference type="PANTHER" id="PTHR43725:SF53">
    <property type="entry name" value="UDP-ARABINOSE 4-EPIMERASE 1"/>
    <property type="match status" value="1"/>
</dbReference>
<organism evidence="12 13">
    <name type="scientific">Deinococcus yavapaiensis KR-236</name>
    <dbReference type="NCBI Taxonomy" id="694435"/>
    <lineage>
        <taxon>Bacteria</taxon>
        <taxon>Thermotogati</taxon>
        <taxon>Deinococcota</taxon>
        <taxon>Deinococci</taxon>
        <taxon>Deinococcales</taxon>
        <taxon>Deinococcaceae</taxon>
        <taxon>Deinococcus</taxon>
    </lineage>
</organism>
<keyword evidence="7 10" id="KW-0520">NAD</keyword>